<proteinExistence type="predicted"/>
<feature type="domain" description="DUF3298" evidence="1">
    <location>
        <begin position="116"/>
        <end position="185"/>
    </location>
</feature>
<dbReference type="Gene3D" id="3.30.565.40">
    <property type="entry name" value="Fervidobacterium nodosum Rt17-B1 like"/>
    <property type="match status" value="1"/>
</dbReference>
<dbReference type="Gene3D" id="3.90.640.20">
    <property type="entry name" value="Heat-shock cognate protein, ATPase"/>
    <property type="match status" value="1"/>
</dbReference>
<accession>A0ABW5PH60</accession>
<reference evidence="3" key="1">
    <citation type="journal article" date="2019" name="Int. J. Syst. Evol. Microbiol.">
        <title>The Global Catalogue of Microorganisms (GCM) 10K type strain sequencing project: providing services to taxonomists for standard genome sequencing and annotation.</title>
        <authorList>
            <consortium name="The Broad Institute Genomics Platform"/>
            <consortium name="The Broad Institute Genome Sequencing Center for Infectious Disease"/>
            <person name="Wu L."/>
            <person name="Ma J."/>
        </authorList>
    </citation>
    <scope>NUCLEOTIDE SEQUENCE [LARGE SCALE GENOMIC DNA]</scope>
    <source>
        <strain evidence="3">KCTC 3950</strain>
    </source>
</reference>
<dbReference type="Proteomes" id="UP001597541">
    <property type="component" value="Unassembled WGS sequence"/>
</dbReference>
<sequence>MPNYEFPVQTETRTLQAPGGVYHYPALTGLKSTSVQVQINNQIRQLAQQLLRYQQQYLSGSNPESIGNYEIKTNERAIFSHILSSYAYSSPMAHGNTLAKSQTFNVRTGRKYSLGDLFKPGSAYTAKLSAIVSAQIKQRDIQLLGNFPGVAPDQDYYLADKSLVVYYQLYAITPYYYGLPMFPISVYDLQNEAAEGGPLDILSQQLA</sequence>
<protein>
    <submittedName>
        <fullName evidence="2">RsiV family protein</fullName>
    </submittedName>
</protein>
<dbReference type="InterPro" id="IPR021729">
    <property type="entry name" value="DUF3298"/>
</dbReference>
<comment type="caution">
    <text evidence="2">The sequence shown here is derived from an EMBL/GenBank/DDBJ whole genome shotgun (WGS) entry which is preliminary data.</text>
</comment>
<gene>
    <name evidence="2" type="ORF">ACFSUF_17015</name>
</gene>
<name>A0ABW5PH60_9BACL</name>
<dbReference type="EMBL" id="JBHUME010000010">
    <property type="protein sequence ID" value="MFD2614110.1"/>
    <property type="molecule type" value="Genomic_DNA"/>
</dbReference>
<keyword evidence="3" id="KW-1185">Reference proteome</keyword>
<dbReference type="RefSeq" id="WP_377604618.1">
    <property type="nucleotide sequence ID" value="NZ_JBHUME010000010.1"/>
</dbReference>
<evidence type="ECO:0000259" key="1">
    <source>
        <dbReference type="Pfam" id="PF11738"/>
    </source>
</evidence>
<dbReference type="InterPro" id="IPR037126">
    <property type="entry name" value="PdaC/RsiV-like_sf"/>
</dbReference>
<evidence type="ECO:0000313" key="3">
    <source>
        <dbReference type="Proteomes" id="UP001597541"/>
    </source>
</evidence>
<dbReference type="Pfam" id="PF11738">
    <property type="entry name" value="DUF3298"/>
    <property type="match status" value="1"/>
</dbReference>
<evidence type="ECO:0000313" key="2">
    <source>
        <dbReference type="EMBL" id="MFD2614110.1"/>
    </source>
</evidence>
<organism evidence="2 3">
    <name type="scientific">Paenibacillus gansuensis</name>
    <dbReference type="NCBI Taxonomy" id="306542"/>
    <lineage>
        <taxon>Bacteria</taxon>
        <taxon>Bacillati</taxon>
        <taxon>Bacillota</taxon>
        <taxon>Bacilli</taxon>
        <taxon>Bacillales</taxon>
        <taxon>Paenibacillaceae</taxon>
        <taxon>Paenibacillus</taxon>
    </lineage>
</organism>